<dbReference type="OrthoDB" id="265955at2759"/>
<reference evidence="2" key="1">
    <citation type="submission" date="2018-11" db="EMBL/GenBank/DDBJ databases">
        <authorList>
            <consortium name="Pathogen Informatics"/>
        </authorList>
    </citation>
    <scope>NUCLEOTIDE SEQUENCE [LARGE SCALE GENOMIC DNA]</scope>
</reference>
<proteinExistence type="predicted"/>
<name>A0A3P8D909_HELPZ</name>
<accession>A0A3P8D909</accession>
<evidence type="ECO:0000256" key="1">
    <source>
        <dbReference type="SAM" id="MobiDB-lite"/>
    </source>
</evidence>
<protein>
    <submittedName>
        <fullName evidence="2">Uncharacterized protein</fullName>
    </submittedName>
</protein>
<organism evidence="2">
    <name type="scientific">Heligmosomoides polygyrus</name>
    <name type="common">Parasitic roundworm</name>
    <dbReference type="NCBI Taxonomy" id="6339"/>
    <lineage>
        <taxon>Eukaryota</taxon>
        <taxon>Metazoa</taxon>
        <taxon>Ecdysozoa</taxon>
        <taxon>Nematoda</taxon>
        <taxon>Chromadorea</taxon>
        <taxon>Rhabditida</taxon>
        <taxon>Rhabditina</taxon>
        <taxon>Rhabditomorpha</taxon>
        <taxon>Strongyloidea</taxon>
        <taxon>Heligmosomidae</taxon>
        <taxon>Heligmosomoides</taxon>
    </lineage>
</organism>
<sequence length="77" mass="8976">MEKFHIENRKLPKSLRRSEPKRPEVVLDENGKVDIEATNEVRWDNAQSLLIPCENCGRRFGVSPLFPRNSTPACWRI</sequence>
<dbReference type="EMBL" id="UZAH01028021">
    <property type="protein sequence ID" value="VDO97018.1"/>
    <property type="molecule type" value="Genomic_DNA"/>
</dbReference>
<dbReference type="AlphaFoldDB" id="A0A3P8D909"/>
<evidence type="ECO:0000313" key="2">
    <source>
        <dbReference type="EMBL" id="VDO97018.1"/>
    </source>
</evidence>
<gene>
    <name evidence="2" type="ORF">HPBE_LOCUS13674</name>
</gene>
<feature type="region of interest" description="Disordered" evidence="1">
    <location>
        <begin position="1"/>
        <end position="22"/>
    </location>
</feature>